<protein>
    <submittedName>
        <fullName evidence="2">Uncharacterized protein</fullName>
    </submittedName>
</protein>
<dbReference type="STRING" id="97972.A0A2V1DJF4"/>
<sequence length="503" mass="55994">MADRRRHVRQHARRVWYSLLPPIVLNRIRGPDDDQVPLLDTNNEDENADRRGVICMMTSEIPNGPESPLEGMPFSAETHALMFGDTPRKNKAKEDSDSEYEEHGKKRKLNKNGEPRKVRKPRGHLRQWDDEDVARALMGLVWAAGENGIRLPFDQAAQMVGQNCTASALQQAILKIHSKLNDQGAQIPKIKMNWPSKVANPSDSNDGDRDLHKADRRRRHETARKATQTCLVILKCAYKPAGGDDAEQAETTETSPGHEHHEAAPDTLGQLNLAPRGPPPNLMPTCDMFTQQTPAVEHDFMGNQFANAVAFSGTNGYIPLPPNPGNNLIDTSQTAFGMNNFGGELIQNFQFDAFYTGSNVNEPRFNNVNGEGVVSDTVSTQDQMHSSINGSDGSSFTEMFQFDAEDDRMFGGAVRNPITSPFSQTTANNLVGLGTQQPAWASHANQYRCPPENSFHVGNPYELNEYGIPYHSVRQPVWNNSHVPDQHDPEYWGNACTKVEDEE</sequence>
<feature type="region of interest" description="Disordered" evidence="1">
    <location>
        <begin position="85"/>
        <end position="125"/>
    </location>
</feature>
<evidence type="ECO:0000313" key="3">
    <source>
        <dbReference type="Proteomes" id="UP000244855"/>
    </source>
</evidence>
<feature type="region of interest" description="Disordered" evidence="1">
    <location>
        <begin position="194"/>
        <end position="224"/>
    </location>
</feature>
<dbReference type="EMBL" id="KZ805417">
    <property type="protein sequence ID" value="PVH98250.1"/>
    <property type="molecule type" value="Genomic_DNA"/>
</dbReference>
<dbReference type="AlphaFoldDB" id="A0A2V1DJF4"/>
<gene>
    <name evidence="2" type="ORF">DM02DRAFT_682611</name>
</gene>
<organism evidence="2 3">
    <name type="scientific">Periconia macrospinosa</name>
    <dbReference type="NCBI Taxonomy" id="97972"/>
    <lineage>
        <taxon>Eukaryota</taxon>
        <taxon>Fungi</taxon>
        <taxon>Dikarya</taxon>
        <taxon>Ascomycota</taxon>
        <taxon>Pezizomycotina</taxon>
        <taxon>Dothideomycetes</taxon>
        <taxon>Pleosporomycetidae</taxon>
        <taxon>Pleosporales</taxon>
        <taxon>Massarineae</taxon>
        <taxon>Periconiaceae</taxon>
        <taxon>Periconia</taxon>
    </lineage>
</organism>
<evidence type="ECO:0000256" key="1">
    <source>
        <dbReference type="SAM" id="MobiDB-lite"/>
    </source>
</evidence>
<feature type="compositionally biased region" description="Basic and acidic residues" evidence="1">
    <location>
        <begin position="86"/>
        <end position="95"/>
    </location>
</feature>
<accession>A0A2V1DJF4</accession>
<reference evidence="2 3" key="1">
    <citation type="journal article" date="2018" name="Sci. Rep.">
        <title>Comparative genomics provides insights into the lifestyle and reveals functional heterogeneity of dark septate endophytic fungi.</title>
        <authorList>
            <person name="Knapp D.G."/>
            <person name="Nemeth J.B."/>
            <person name="Barry K."/>
            <person name="Hainaut M."/>
            <person name="Henrissat B."/>
            <person name="Johnson J."/>
            <person name="Kuo A."/>
            <person name="Lim J.H.P."/>
            <person name="Lipzen A."/>
            <person name="Nolan M."/>
            <person name="Ohm R.A."/>
            <person name="Tamas L."/>
            <person name="Grigoriev I.V."/>
            <person name="Spatafora J.W."/>
            <person name="Nagy L.G."/>
            <person name="Kovacs G.M."/>
        </authorList>
    </citation>
    <scope>NUCLEOTIDE SEQUENCE [LARGE SCALE GENOMIC DNA]</scope>
    <source>
        <strain evidence="2 3">DSE2036</strain>
    </source>
</reference>
<name>A0A2V1DJF4_9PLEO</name>
<keyword evidence="3" id="KW-1185">Reference proteome</keyword>
<dbReference type="Proteomes" id="UP000244855">
    <property type="component" value="Unassembled WGS sequence"/>
</dbReference>
<proteinExistence type="predicted"/>
<evidence type="ECO:0000313" key="2">
    <source>
        <dbReference type="EMBL" id="PVH98250.1"/>
    </source>
</evidence>
<feature type="region of interest" description="Disordered" evidence="1">
    <location>
        <begin position="242"/>
        <end position="277"/>
    </location>
</feature>
<dbReference type="OrthoDB" id="3903267at2759"/>